<evidence type="ECO:0000313" key="1">
    <source>
        <dbReference type="EMBL" id="MPC83708.1"/>
    </source>
</evidence>
<comment type="caution">
    <text evidence="1">The sequence shown here is derived from an EMBL/GenBank/DDBJ whole genome shotgun (WGS) entry which is preliminary data.</text>
</comment>
<keyword evidence="2" id="KW-1185">Reference proteome</keyword>
<evidence type="ECO:0000313" key="2">
    <source>
        <dbReference type="Proteomes" id="UP000324222"/>
    </source>
</evidence>
<organism evidence="1 2">
    <name type="scientific">Portunus trituberculatus</name>
    <name type="common">Swimming crab</name>
    <name type="synonym">Neptunus trituberculatus</name>
    <dbReference type="NCBI Taxonomy" id="210409"/>
    <lineage>
        <taxon>Eukaryota</taxon>
        <taxon>Metazoa</taxon>
        <taxon>Ecdysozoa</taxon>
        <taxon>Arthropoda</taxon>
        <taxon>Crustacea</taxon>
        <taxon>Multicrustacea</taxon>
        <taxon>Malacostraca</taxon>
        <taxon>Eumalacostraca</taxon>
        <taxon>Eucarida</taxon>
        <taxon>Decapoda</taxon>
        <taxon>Pleocyemata</taxon>
        <taxon>Brachyura</taxon>
        <taxon>Eubrachyura</taxon>
        <taxon>Portunoidea</taxon>
        <taxon>Portunidae</taxon>
        <taxon>Portuninae</taxon>
        <taxon>Portunus</taxon>
    </lineage>
</organism>
<gene>
    <name evidence="1" type="ORF">E2C01_078423</name>
</gene>
<reference evidence="1 2" key="1">
    <citation type="submission" date="2019-05" db="EMBL/GenBank/DDBJ databases">
        <title>Another draft genome of Portunus trituberculatus and its Hox gene families provides insights of decapod evolution.</title>
        <authorList>
            <person name="Jeong J.-H."/>
            <person name="Song I."/>
            <person name="Kim S."/>
            <person name="Choi T."/>
            <person name="Kim D."/>
            <person name="Ryu S."/>
            <person name="Kim W."/>
        </authorList>
    </citation>
    <scope>NUCLEOTIDE SEQUENCE [LARGE SCALE GENOMIC DNA]</scope>
    <source>
        <tissue evidence="1">Muscle</tissue>
    </source>
</reference>
<protein>
    <submittedName>
        <fullName evidence="1">Uncharacterized protein</fullName>
    </submittedName>
</protein>
<name>A0A5B7ISQ2_PORTR</name>
<proteinExistence type="predicted"/>
<dbReference type="AlphaFoldDB" id="A0A5B7ISQ2"/>
<dbReference type="EMBL" id="VSRR010063233">
    <property type="protein sequence ID" value="MPC83708.1"/>
    <property type="molecule type" value="Genomic_DNA"/>
</dbReference>
<sequence length="47" mass="4887">MCGRLGLGCSFTAVYPPPKGSAAHVGRSLSRAPVEPVIWRYLLSAGG</sequence>
<dbReference type="Proteomes" id="UP000324222">
    <property type="component" value="Unassembled WGS sequence"/>
</dbReference>
<accession>A0A5B7ISQ2</accession>